<sequence>MRTSFLSAVVTLCLLASPVSAQNLSSGRVDGLLSSLSWENSSSAPSQSNGSSGAAGSADAPANPDASAPITDPVTGGTWMEDFEDRTGWTVHTNVLHSGEKRWEGWNFATIRDWTWAVGTDKRHYFTRGDGKVAIAESKHHRLKAGEQMTTELTSPSVPITPGVAYQLEFESHYRQGSSDNTAKVVLTFDTGESKTVREFTKDSFSTHEQVGFTAPSGAQSVSATFVYGNAQDDWFWAIDNVTVTTPLPADPGTPTAVVDVISDTHNEKKYGDVIDFLNRQPDPAGAMVVNGDYVDMGYAENYANFAADRAAHPHASGREYFTIGNHEMLGTDGSDTFLHRYLDMTKQDHVWREEVVDGQPLLMISTEFYDDVARDGKEPYVVLSDAQLNWLKQRLDYWEGKGKTVFLFSHLVLPYTVTSTHSPWYGNDFAELGKLNKVLQGHDNIVMFTSHTHASLTAGDWWGVYRGADKHGFPVVNTGAVKNANLPDGDYDEEVDPALPQTTGLRVKTYPDRVRVEAWDFEKQEMIRFHDFPIHS</sequence>
<dbReference type="EMBL" id="CP066007">
    <property type="protein sequence ID" value="QQB45715.1"/>
    <property type="molecule type" value="Genomic_DNA"/>
</dbReference>
<dbReference type="InterPro" id="IPR029052">
    <property type="entry name" value="Metallo-depent_PP-like"/>
</dbReference>
<evidence type="ECO:0000256" key="1">
    <source>
        <dbReference type="SAM" id="MobiDB-lite"/>
    </source>
</evidence>
<feature type="chain" id="PRO_5034365270" evidence="2">
    <location>
        <begin position="22"/>
        <end position="537"/>
    </location>
</feature>
<organism evidence="4 5">
    <name type="scientific">Corynebacterium glucuronolyticum</name>
    <dbReference type="NCBI Taxonomy" id="39791"/>
    <lineage>
        <taxon>Bacteria</taxon>
        <taxon>Bacillati</taxon>
        <taxon>Actinomycetota</taxon>
        <taxon>Actinomycetes</taxon>
        <taxon>Mycobacteriales</taxon>
        <taxon>Corynebacteriaceae</taxon>
        <taxon>Corynebacterium</taxon>
    </lineage>
</organism>
<dbReference type="InterPro" id="IPR004843">
    <property type="entry name" value="Calcineurin-like_PHP"/>
</dbReference>
<protein>
    <submittedName>
        <fullName evidence="4">Phosphohydrolase</fullName>
    </submittedName>
</protein>
<dbReference type="Pfam" id="PF00149">
    <property type="entry name" value="Metallophos"/>
    <property type="match status" value="1"/>
</dbReference>
<name>A0A7T4EE52_9CORY</name>
<keyword evidence="4" id="KW-0378">Hydrolase</keyword>
<gene>
    <name evidence="4" type="ORF">I6I10_09450</name>
</gene>
<evidence type="ECO:0000313" key="4">
    <source>
        <dbReference type="EMBL" id="QQB45715.1"/>
    </source>
</evidence>
<feature type="signal peptide" evidence="2">
    <location>
        <begin position="1"/>
        <end position="21"/>
    </location>
</feature>
<dbReference type="Proteomes" id="UP000596145">
    <property type="component" value="Chromosome"/>
</dbReference>
<dbReference type="RefSeq" id="WP_084036323.1">
    <property type="nucleotide sequence ID" value="NZ_CP066007.1"/>
</dbReference>
<feature type="region of interest" description="Disordered" evidence="1">
    <location>
        <begin position="40"/>
        <end position="81"/>
    </location>
</feature>
<dbReference type="AlphaFoldDB" id="A0A7T4EE52"/>
<evidence type="ECO:0000259" key="3">
    <source>
        <dbReference type="Pfam" id="PF00149"/>
    </source>
</evidence>
<dbReference type="GO" id="GO:0016787">
    <property type="term" value="F:hydrolase activity"/>
    <property type="evidence" value="ECO:0007669"/>
    <property type="project" value="UniProtKB-KW"/>
</dbReference>
<feature type="compositionally biased region" description="Low complexity" evidence="1">
    <location>
        <begin position="40"/>
        <end position="68"/>
    </location>
</feature>
<accession>A0A7T4EE52</accession>
<dbReference type="OrthoDB" id="9812856at2"/>
<feature type="domain" description="Calcineurin-like phosphoesterase" evidence="3">
    <location>
        <begin position="259"/>
        <end position="455"/>
    </location>
</feature>
<evidence type="ECO:0000313" key="5">
    <source>
        <dbReference type="Proteomes" id="UP000596145"/>
    </source>
</evidence>
<evidence type="ECO:0000256" key="2">
    <source>
        <dbReference type="SAM" id="SignalP"/>
    </source>
</evidence>
<proteinExistence type="predicted"/>
<reference evidence="4 5" key="1">
    <citation type="submission" date="2020-12" db="EMBL/GenBank/DDBJ databases">
        <title>FDA dAtabase for Regulatory Grade micrObial Sequences (FDA-ARGOS): Supporting development and validation of Infectious Disease Dx tests.</title>
        <authorList>
            <person name="Sproer C."/>
            <person name="Gronow S."/>
            <person name="Severitt S."/>
            <person name="Schroder I."/>
            <person name="Tallon L."/>
            <person name="Sadzewicz L."/>
            <person name="Zhao X."/>
            <person name="Boylan J."/>
            <person name="Ott S."/>
            <person name="Bowen H."/>
            <person name="Vavikolanu K."/>
            <person name="Mehta A."/>
            <person name="Aluvathingal J."/>
            <person name="Nadendla S."/>
            <person name="Lowell S."/>
            <person name="Myers T."/>
            <person name="Yan Y."/>
            <person name="Sichtig H."/>
        </authorList>
    </citation>
    <scope>NUCLEOTIDE SEQUENCE [LARGE SCALE GENOMIC DNA]</scope>
    <source>
        <strain evidence="4 5">FDAARGOS_1053</strain>
    </source>
</reference>
<dbReference type="SUPFAM" id="SSF56300">
    <property type="entry name" value="Metallo-dependent phosphatases"/>
    <property type="match status" value="1"/>
</dbReference>
<dbReference type="Gene3D" id="3.60.21.10">
    <property type="match status" value="1"/>
</dbReference>
<keyword evidence="2" id="KW-0732">Signal</keyword>
<dbReference type="GeneID" id="92760091"/>